<comment type="similarity">
    <text evidence="7">Belongs to the binding-protein-dependent transport system permease family.</text>
</comment>
<dbReference type="GO" id="GO:0005886">
    <property type="term" value="C:plasma membrane"/>
    <property type="evidence" value="ECO:0007669"/>
    <property type="project" value="UniProtKB-SubCell"/>
</dbReference>
<gene>
    <name evidence="9" type="ORF">HD601_003316</name>
</gene>
<accession>A0A7W9LM10</accession>
<feature type="transmembrane region" description="Helical" evidence="7">
    <location>
        <begin position="28"/>
        <end position="54"/>
    </location>
</feature>
<comment type="caution">
    <text evidence="9">The sequence shown here is derived from an EMBL/GenBank/DDBJ whole genome shotgun (WGS) entry which is preliminary data.</text>
</comment>
<reference evidence="9 10" key="1">
    <citation type="submission" date="2020-08" db="EMBL/GenBank/DDBJ databases">
        <title>Sequencing the genomes of 1000 actinobacteria strains.</title>
        <authorList>
            <person name="Klenk H.-P."/>
        </authorList>
    </citation>
    <scope>NUCLEOTIDE SEQUENCE [LARGE SCALE GENOMIC DNA]</scope>
    <source>
        <strain evidence="9 10">DSM 102122</strain>
    </source>
</reference>
<feature type="transmembrane region" description="Helical" evidence="7">
    <location>
        <begin position="171"/>
        <end position="196"/>
    </location>
</feature>
<protein>
    <submittedName>
        <fullName evidence="9">Raffinose/stachyose/melibiose transport system permease protein</fullName>
    </submittedName>
</protein>
<evidence type="ECO:0000256" key="4">
    <source>
        <dbReference type="ARBA" id="ARBA00022692"/>
    </source>
</evidence>
<keyword evidence="5 7" id="KW-1133">Transmembrane helix</keyword>
<dbReference type="SUPFAM" id="SSF161098">
    <property type="entry name" value="MetI-like"/>
    <property type="match status" value="1"/>
</dbReference>
<dbReference type="CDD" id="cd06261">
    <property type="entry name" value="TM_PBP2"/>
    <property type="match status" value="1"/>
</dbReference>
<dbReference type="AlphaFoldDB" id="A0A7W9LM10"/>
<sequence>MTSSTTTTASRPVATGTGSRRRRSHVSLWFAVPALAVYAVVVLYPVASGVYLAFTDWNGLSATRAFTGLENLRTFLGDGDAMGALIHQLIIATVFPLIQNVVGLALAVALNSRIKSRYVLRTVFFAPAVMTPIIIAFLWQYIYSTDGTLNTVLGAVGLDGLRQSWLGDPDLALWSIIAVIIWQFTGYAMVIYLAGLQAIPGELLEAAQIDGAGRVTTFVRVVIPLLAPSITINVVLSTIMGLKIFDQVYAMTGGGPGNATQTLTGYQYQQAFTLGNFGYGTTVALVLAAIVSVVAALQYKVLRRNERAAS</sequence>
<feature type="transmembrane region" description="Helical" evidence="7">
    <location>
        <begin position="277"/>
        <end position="297"/>
    </location>
</feature>
<evidence type="ECO:0000256" key="1">
    <source>
        <dbReference type="ARBA" id="ARBA00004651"/>
    </source>
</evidence>
<organism evidence="9 10">
    <name type="scientific">Jiangella mangrovi</name>
    <dbReference type="NCBI Taxonomy" id="1524084"/>
    <lineage>
        <taxon>Bacteria</taxon>
        <taxon>Bacillati</taxon>
        <taxon>Actinomycetota</taxon>
        <taxon>Actinomycetes</taxon>
        <taxon>Jiangellales</taxon>
        <taxon>Jiangellaceae</taxon>
        <taxon>Jiangella</taxon>
    </lineage>
</organism>
<evidence type="ECO:0000256" key="5">
    <source>
        <dbReference type="ARBA" id="ARBA00022989"/>
    </source>
</evidence>
<feature type="transmembrane region" description="Helical" evidence="7">
    <location>
        <begin position="122"/>
        <end position="142"/>
    </location>
</feature>
<comment type="subcellular location">
    <subcellularLocation>
        <location evidence="1 7">Cell membrane</location>
        <topology evidence="1 7">Multi-pass membrane protein</topology>
    </subcellularLocation>
</comment>
<keyword evidence="6 7" id="KW-0472">Membrane</keyword>
<evidence type="ECO:0000259" key="8">
    <source>
        <dbReference type="PROSITE" id="PS50928"/>
    </source>
</evidence>
<evidence type="ECO:0000313" key="10">
    <source>
        <dbReference type="Proteomes" id="UP000542813"/>
    </source>
</evidence>
<dbReference type="RefSeq" id="WP_184823587.1">
    <property type="nucleotide sequence ID" value="NZ_JACHMM010000001.1"/>
</dbReference>
<dbReference type="PANTHER" id="PTHR30193:SF41">
    <property type="entry name" value="DIACETYLCHITOBIOSE UPTAKE SYSTEM PERMEASE PROTEIN NGCF"/>
    <property type="match status" value="1"/>
</dbReference>
<dbReference type="Pfam" id="PF00528">
    <property type="entry name" value="BPD_transp_1"/>
    <property type="match status" value="1"/>
</dbReference>
<dbReference type="PANTHER" id="PTHR30193">
    <property type="entry name" value="ABC TRANSPORTER PERMEASE PROTEIN"/>
    <property type="match status" value="1"/>
</dbReference>
<dbReference type="InterPro" id="IPR051393">
    <property type="entry name" value="ABC_transporter_permease"/>
</dbReference>
<proteinExistence type="inferred from homology"/>
<dbReference type="Gene3D" id="1.10.3720.10">
    <property type="entry name" value="MetI-like"/>
    <property type="match status" value="1"/>
</dbReference>
<feature type="transmembrane region" description="Helical" evidence="7">
    <location>
        <begin position="85"/>
        <end position="110"/>
    </location>
</feature>
<evidence type="ECO:0000256" key="7">
    <source>
        <dbReference type="RuleBase" id="RU363032"/>
    </source>
</evidence>
<dbReference type="GO" id="GO:0055085">
    <property type="term" value="P:transmembrane transport"/>
    <property type="evidence" value="ECO:0007669"/>
    <property type="project" value="InterPro"/>
</dbReference>
<keyword evidence="3" id="KW-1003">Cell membrane</keyword>
<keyword evidence="4 7" id="KW-0812">Transmembrane</keyword>
<evidence type="ECO:0000313" key="9">
    <source>
        <dbReference type="EMBL" id="MBB5788741.1"/>
    </source>
</evidence>
<dbReference type="PROSITE" id="PS50928">
    <property type="entry name" value="ABC_TM1"/>
    <property type="match status" value="1"/>
</dbReference>
<dbReference type="Proteomes" id="UP000542813">
    <property type="component" value="Unassembled WGS sequence"/>
</dbReference>
<evidence type="ECO:0000256" key="3">
    <source>
        <dbReference type="ARBA" id="ARBA00022475"/>
    </source>
</evidence>
<evidence type="ECO:0000256" key="2">
    <source>
        <dbReference type="ARBA" id="ARBA00022448"/>
    </source>
</evidence>
<feature type="domain" description="ABC transmembrane type-1" evidence="8">
    <location>
        <begin position="85"/>
        <end position="298"/>
    </location>
</feature>
<keyword evidence="2 7" id="KW-0813">Transport</keyword>
<dbReference type="InterPro" id="IPR035906">
    <property type="entry name" value="MetI-like_sf"/>
</dbReference>
<feature type="transmembrane region" description="Helical" evidence="7">
    <location>
        <begin position="217"/>
        <end position="242"/>
    </location>
</feature>
<name>A0A7W9LM10_9ACTN</name>
<evidence type="ECO:0000256" key="6">
    <source>
        <dbReference type="ARBA" id="ARBA00023136"/>
    </source>
</evidence>
<dbReference type="EMBL" id="JACHMM010000001">
    <property type="protein sequence ID" value="MBB5788741.1"/>
    <property type="molecule type" value="Genomic_DNA"/>
</dbReference>
<keyword evidence="10" id="KW-1185">Reference proteome</keyword>
<dbReference type="InterPro" id="IPR000515">
    <property type="entry name" value="MetI-like"/>
</dbReference>